<keyword evidence="2" id="KW-1185">Reference proteome</keyword>
<evidence type="ECO:0000313" key="1">
    <source>
        <dbReference type="EMBL" id="MFC0673719.1"/>
    </source>
</evidence>
<proteinExistence type="predicted"/>
<accession>A0ABV6RAX9</accession>
<gene>
    <name evidence="1" type="ORF">ACFFF6_07105</name>
</gene>
<comment type="caution">
    <text evidence="1">The sequence shown here is derived from an EMBL/GenBank/DDBJ whole genome shotgun (WGS) entry which is preliminary data.</text>
</comment>
<protein>
    <submittedName>
        <fullName evidence="1">Uncharacterized protein</fullName>
    </submittedName>
</protein>
<dbReference type="RefSeq" id="WP_376979506.1">
    <property type="nucleotide sequence ID" value="NZ_JBHLSV010000006.1"/>
</dbReference>
<organism evidence="1 2">
    <name type="scientific">Brachybacterium hainanense</name>
    <dbReference type="NCBI Taxonomy" id="1541174"/>
    <lineage>
        <taxon>Bacteria</taxon>
        <taxon>Bacillati</taxon>
        <taxon>Actinomycetota</taxon>
        <taxon>Actinomycetes</taxon>
        <taxon>Micrococcales</taxon>
        <taxon>Dermabacteraceae</taxon>
        <taxon>Brachybacterium</taxon>
    </lineage>
</organism>
<dbReference type="Proteomes" id="UP001589793">
    <property type="component" value="Unassembled WGS sequence"/>
</dbReference>
<name>A0ABV6RAX9_9MICO</name>
<sequence>MTRLFELGTGDGPEPAGVYRAVRIDDAAFASGLPAGTVAQLSGGDGSLFTAALSLRRGERVWESVDAGDRTDAQMIGWTALVPVIQQASP</sequence>
<reference evidence="1 2" key="1">
    <citation type="submission" date="2024-09" db="EMBL/GenBank/DDBJ databases">
        <authorList>
            <person name="Sun Q."/>
            <person name="Mori K."/>
        </authorList>
    </citation>
    <scope>NUCLEOTIDE SEQUENCE [LARGE SCALE GENOMIC DNA]</scope>
    <source>
        <strain evidence="1 2">CICC 10874</strain>
    </source>
</reference>
<dbReference type="EMBL" id="JBHLSV010000006">
    <property type="protein sequence ID" value="MFC0673719.1"/>
    <property type="molecule type" value="Genomic_DNA"/>
</dbReference>
<evidence type="ECO:0000313" key="2">
    <source>
        <dbReference type="Proteomes" id="UP001589793"/>
    </source>
</evidence>